<keyword evidence="4" id="KW-1003">Cell membrane</keyword>
<evidence type="ECO:0000259" key="9">
    <source>
        <dbReference type="PROSITE" id="PS50893"/>
    </source>
</evidence>
<evidence type="ECO:0000256" key="3">
    <source>
        <dbReference type="ARBA" id="ARBA00022448"/>
    </source>
</evidence>
<dbReference type="EMBL" id="FWZT01000019">
    <property type="protein sequence ID" value="SMF57935.1"/>
    <property type="molecule type" value="Genomic_DNA"/>
</dbReference>
<name>A0A1Y6CIX5_9BACT</name>
<sequence>MSQTIVEFKEVFKSFPSEKGPVEVLKDINFKVKEGQVVCLIGPSGGGKSTCLRSINALETIDRGDIEVCGIHYGTTKRPIHKVRQNTAMVFQRFELFPHLTAQENVALGIRKVKGLSKKNSMARASDLLIRVGLTDHQHKYPDSLSGGQQQRVGIARALALEPKVLLCDEPTSALDPELVDDVCDVLVDVAKSGITMIIVTHEMSFVKKISDWTLFLEHGTILEQGPTQELFASPKTERLQQFLNKVHT</sequence>
<dbReference type="GO" id="GO:0005886">
    <property type="term" value="C:plasma membrane"/>
    <property type="evidence" value="ECO:0007669"/>
    <property type="project" value="UniProtKB-SubCell"/>
</dbReference>
<dbReference type="PIRSF" id="PIRSF039085">
    <property type="entry name" value="ABC_ATPase_HisP"/>
    <property type="match status" value="1"/>
</dbReference>
<keyword evidence="6 10" id="KW-0067">ATP-binding</keyword>
<protein>
    <submittedName>
        <fullName evidence="10">Amino acid ABC transporter ATP-binding protein, PAAT family</fullName>
    </submittedName>
</protein>
<dbReference type="RefSeq" id="WP_132322563.1">
    <property type="nucleotide sequence ID" value="NZ_FWZT01000019.1"/>
</dbReference>
<dbReference type="InterPro" id="IPR017871">
    <property type="entry name" value="ABC_transporter-like_CS"/>
</dbReference>
<evidence type="ECO:0000313" key="10">
    <source>
        <dbReference type="EMBL" id="SMF57935.1"/>
    </source>
</evidence>
<dbReference type="InterPro" id="IPR027417">
    <property type="entry name" value="P-loop_NTPase"/>
</dbReference>
<proteinExistence type="inferred from homology"/>
<reference evidence="11" key="1">
    <citation type="submission" date="2017-04" db="EMBL/GenBank/DDBJ databases">
        <authorList>
            <person name="Varghese N."/>
            <person name="Submissions S."/>
        </authorList>
    </citation>
    <scope>NUCLEOTIDE SEQUENCE [LARGE SCALE GENOMIC DNA]</scope>
    <source>
        <strain evidence="11">RKEM611</strain>
    </source>
</reference>
<gene>
    <name evidence="10" type="ORF">SAMN06296036_11935</name>
</gene>
<dbReference type="InterPro" id="IPR003593">
    <property type="entry name" value="AAA+_ATPase"/>
</dbReference>
<evidence type="ECO:0000256" key="1">
    <source>
        <dbReference type="ARBA" id="ARBA00004202"/>
    </source>
</evidence>
<keyword evidence="11" id="KW-1185">Reference proteome</keyword>
<evidence type="ECO:0000256" key="4">
    <source>
        <dbReference type="ARBA" id="ARBA00022475"/>
    </source>
</evidence>
<dbReference type="AlphaFoldDB" id="A0A1Y6CIX5"/>
<keyword evidence="8" id="KW-0472">Membrane</keyword>
<feature type="domain" description="ABC transporter" evidence="9">
    <location>
        <begin position="6"/>
        <end position="244"/>
    </location>
</feature>
<dbReference type="SUPFAM" id="SSF52540">
    <property type="entry name" value="P-loop containing nucleoside triphosphate hydrolases"/>
    <property type="match status" value="1"/>
</dbReference>
<dbReference type="InterPro" id="IPR030679">
    <property type="entry name" value="ABC_ATPase_HisP-typ"/>
</dbReference>
<dbReference type="SMART" id="SM00382">
    <property type="entry name" value="AAA"/>
    <property type="match status" value="1"/>
</dbReference>
<keyword evidence="5" id="KW-0547">Nucleotide-binding</keyword>
<dbReference type="PROSITE" id="PS00211">
    <property type="entry name" value="ABC_TRANSPORTER_1"/>
    <property type="match status" value="1"/>
</dbReference>
<dbReference type="PROSITE" id="PS50893">
    <property type="entry name" value="ABC_TRANSPORTER_2"/>
    <property type="match status" value="1"/>
</dbReference>
<evidence type="ECO:0000313" key="11">
    <source>
        <dbReference type="Proteomes" id="UP000192907"/>
    </source>
</evidence>
<organism evidence="10 11">
    <name type="scientific">Pseudobacteriovorax antillogorgiicola</name>
    <dbReference type="NCBI Taxonomy" id="1513793"/>
    <lineage>
        <taxon>Bacteria</taxon>
        <taxon>Pseudomonadati</taxon>
        <taxon>Bdellovibrionota</taxon>
        <taxon>Oligoflexia</taxon>
        <taxon>Oligoflexales</taxon>
        <taxon>Pseudobacteriovoracaceae</taxon>
        <taxon>Pseudobacteriovorax</taxon>
    </lineage>
</organism>
<dbReference type="PANTHER" id="PTHR43166">
    <property type="entry name" value="AMINO ACID IMPORT ATP-BINDING PROTEIN"/>
    <property type="match status" value="1"/>
</dbReference>
<dbReference type="GO" id="GO:0016887">
    <property type="term" value="F:ATP hydrolysis activity"/>
    <property type="evidence" value="ECO:0007669"/>
    <property type="project" value="InterPro"/>
</dbReference>
<evidence type="ECO:0000256" key="2">
    <source>
        <dbReference type="ARBA" id="ARBA00005417"/>
    </source>
</evidence>
<comment type="subcellular location">
    <subcellularLocation>
        <location evidence="1">Cell membrane</location>
        <topology evidence="1">Peripheral membrane protein</topology>
    </subcellularLocation>
</comment>
<evidence type="ECO:0000256" key="8">
    <source>
        <dbReference type="ARBA" id="ARBA00023136"/>
    </source>
</evidence>
<keyword evidence="7" id="KW-0029">Amino-acid transport</keyword>
<dbReference type="InterPro" id="IPR003439">
    <property type="entry name" value="ABC_transporter-like_ATP-bd"/>
</dbReference>
<evidence type="ECO:0000256" key="6">
    <source>
        <dbReference type="ARBA" id="ARBA00022840"/>
    </source>
</evidence>
<dbReference type="InterPro" id="IPR050086">
    <property type="entry name" value="MetN_ABC_transporter-like"/>
</dbReference>
<evidence type="ECO:0000256" key="5">
    <source>
        <dbReference type="ARBA" id="ARBA00022741"/>
    </source>
</evidence>
<dbReference type="GO" id="GO:0005524">
    <property type="term" value="F:ATP binding"/>
    <property type="evidence" value="ECO:0007669"/>
    <property type="project" value="UniProtKB-KW"/>
</dbReference>
<dbReference type="Gene3D" id="3.40.50.300">
    <property type="entry name" value="P-loop containing nucleotide triphosphate hydrolases"/>
    <property type="match status" value="1"/>
</dbReference>
<keyword evidence="3" id="KW-0813">Transport</keyword>
<comment type="similarity">
    <text evidence="2">Belongs to the ABC transporter superfamily.</text>
</comment>
<dbReference type="Pfam" id="PF00005">
    <property type="entry name" value="ABC_tran"/>
    <property type="match status" value="1"/>
</dbReference>
<evidence type="ECO:0000256" key="7">
    <source>
        <dbReference type="ARBA" id="ARBA00022970"/>
    </source>
</evidence>
<dbReference type="GO" id="GO:0015424">
    <property type="term" value="F:ABC-type amino acid transporter activity"/>
    <property type="evidence" value="ECO:0007669"/>
    <property type="project" value="InterPro"/>
</dbReference>
<accession>A0A1Y6CIX5</accession>
<dbReference type="OrthoDB" id="5290985at2"/>
<dbReference type="Proteomes" id="UP000192907">
    <property type="component" value="Unassembled WGS sequence"/>
</dbReference>
<dbReference type="STRING" id="1513793.SAMN06296036_11935"/>
<dbReference type="PANTHER" id="PTHR43166:SF9">
    <property type="entry name" value="GLUTAMATE_ASPARTATE IMPORT ATP-BINDING PROTEIN GLTL"/>
    <property type="match status" value="1"/>
</dbReference>